<sequence>MAKPSMLGTACCSLVSDTQDYLAPLGKSTVAKLPAVAHAWVDPRAPAMNKPSNEHEHLWPGKRPVATFEHWILSAIQMLLMLLVLIGVLSLIYLLGRAVWEQTGTIHDVPMLQTRLQNAFSGVLLTLIGLELIETVRAYLQSHYVRLEVVVIIALIALGRHIVELNPHELDGPRLIGLGVLVFSLGVCYFVVRLTSDRRSKFFRGRGGNEDV</sequence>
<organism evidence="7 8">
    <name type="scientific">Dyella soli</name>
    <dbReference type="NCBI Taxonomy" id="522319"/>
    <lineage>
        <taxon>Bacteria</taxon>
        <taxon>Pseudomonadati</taxon>
        <taxon>Pseudomonadota</taxon>
        <taxon>Gammaproteobacteria</taxon>
        <taxon>Lysobacterales</taxon>
        <taxon>Rhodanobacteraceae</taxon>
        <taxon>Dyella</taxon>
    </lineage>
</organism>
<comment type="subcellular location">
    <subcellularLocation>
        <location evidence="1">Cell membrane</location>
        <topology evidence="1">Multi-pass membrane protein</topology>
    </subcellularLocation>
</comment>
<evidence type="ECO:0000256" key="5">
    <source>
        <dbReference type="ARBA" id="ARBA00023136"/>
    </source>
</evidence>
<dbReference type="Pfam" id="PF06146">
    <property type="entry name" value="PsiE"/>
    <property type="match status" value="1"/>
</dbReference>
<evidence type="ECO:0000313" key="7">
    <source>
        <dbReference type="EMBL" id="TCI06171.1"/>
    </source>
</evidence>
<keyword evidence="2" id="KW-1003">Cell membrane</keyword>
<keyword evidence="5 6" id="KW-0472">Membrane</keyword>
<comment type="caution">
    <text evidence="7">The sequence shown here is derived from an EMBL/GenBank/DDBJ whole genome shotgun (WGS) entry which is preliminary data.</text>
</comment>
<dbReference type="EMBL" id="SJTG01000007">
    <property type="protein sequence ID" value="TCI06171.1"/>
    <property type="molecule type" value="Genomic_DNA"/>
</dbReference>
<dbReference type="AlphaFoldDB" id="A0A4R0YNI7"/>
<keyword evidence="3 6" id="KW-0812">Transmembrane</keyword>
<evidence type="ECO:0000256" key="1">
    <source>
        <dbReference type="ARBA" id="ARBA00004651"/>
    </source>
</evidence>
<reference evidence="7 8" key="1">
    <citation type="submission" date="2019-02" db="EMBL/GenBank/DDBJ databases">
        <title>Dyella amyloliquefaciens sp. nov., isolated from forest soil.</title>
        <authorList>
            <person name="Gao Z.-H."/>
            <person name="Qiu L.-H."/>
        </authorList>
    </citation>
    <scope>NUCLEOTIDE SEQUENCE [LARGE SCALE GENOMIC DNA]</scope>
    <source>
        <strain evidence="7 8">KACC 12747</strain>
    </source>
</reference>
<evidence type="ECO:0000256" key="2">
    <source>
        <dbReference type="ARBA" id="ARBA00022475"/>
    </source>
</evidence>
<feature type="transmembrane region" description="Helical" evidence="6">
    <location>
        <begin position="71"/>
        <end position="96"/>
    </location>
</feature>
<dbReference type="InterPro" id="IPR020948">
    <property type="entry name" value="P_starv_induced_PsiE-like"/>
</dbReference>
<keyword evidence="4 6" id="KW-1133">Transmembrane helix</keyword>
<feature type="transmembrane region" description="Helical" evidence="6">
    <location>
        <begin position="175"/>
        <end position="196"/>
    </location>
</feature>
<accession>A0A4R0YNI7</accession>
<dbReference type="GO" id="GO:0005886">
    <property type="term" value="C:plasma membrane"/>
    <property type="evidence" value="ECO:0007669"/>
    <property type="project" value="UniProtKB-SubCell"/>
</dbReference>
<dbReference type="Proteomes" id="UP000291822">
    <property type="component" value="Unassembled WGS sequence"/>
</dbReference>
<proteinExistence type="predicted"/>
<evidence type="ECO:0000256" key="3">
    <source>
        <dbReference type="ARBA" id="ARBA00022692"/>
    </source>
</evidence>
<feature type="transmembrane region" description="Helical" evidence="6">
    <location>
        <begin position="145"/>
        <end position="163"/>
    </location>
</feature>
<evidence type="ECO:0000256" key="6">
    <source>
        <dbReference type="SAM" id="Phobius"/>
    </source>
</evidence>
<name>A0A4R0YNI7_9GAMM</name>
<evidence type="ECO:0000313" key="8">
    <source>
        <dbReference type="Proteomes" id="UP000291822"/>
    </source>
</evidence>
<evidence type="ECO:0008006" key="9">
    <source>
        <dbReference type="Google" id="ProtNLM"/>
    </source>
</evidence>
<evidence type="ECO:0000256" key="4">
    <source>
        <dbReference type="ARBA" id="ARBA00022989"/>
    </source>
</evidence>
<protein>
    <recommendedName>
        <fullName evidence="9">Diguanylate cyclase</fullName>
    </recommendedName>
</protein>
<keyword evidence="8" id="KW-1185">Reference proteome</keyword>
<gene>
    <name evidence="7" type="ORF">EZM97_35190</name>
</gene>